<dbReference type="EMBL" id="ACWF01000135">
    <property type="protein sequence ID" value="EHL75927.1"/>
    <property type="molecule type" value="Genomic_DNA"/>
</dbReference>
<proteinExistence type="predicted"/>
<dbReference type="Proteomes" id="UP000011747">
    <property type="component" value="Unassembled WGS sequence"/>
</dbReference>
<feature type="transmembrane region" description="Helical" evidence="1">
    <location>
        <begin position="159"/>
        <end position="181"/>
    </location>
</feature>
<evidence type="ECO:0000256" key="1">
    <source>
        <dbReference type="SAM" id="Phobius"/>
    </source>
</evidence>
<dbReference type="AlphaFoldDB" id="G9QNJ8"/>
<sequence>MNQHQQQLFDYITKLQQKVSTLHTEYWAQYSSFHTWQFWVVVLMLIVPLIVLAFTIDREKIFLIGFYGFNIHAWFAYIDTYGVRTRLWGYPYEAIPYFPSFSLDASLVPVVFMLVYQWTLNHNKNFYLYSFLTACVFAFIVKPILASLGLLVVFDGVNYFHILIVYLITFLISRIVTKIFLLGEKKPAH</sequence>
<dbReference type="InterPro" id="IPR048147">
    <property type="entry name" value="CBO0543-like"/>
</dbReference>
<feature type="transmembrane region" description="Helical" evidence="1">
    <location>
        <begin position="128"/>
        <end position="153"/>
    </location>
</feature>
<dbReference type="PATRIC" id="fig|665952.3.peg.2706"/>
<evidence type="ECO:0000313" key="2">
    <source>
        <dbReference type="EMBL" id="EHL75927.1"/>
    </source>
</evidence>
<protein>
    <submittedName>
        <fullName evidence="2">Uncharacterized protein</fullName>
    </submittedName>
</protein>
<evidence type="ECO:0000313" key="3">
    <source>
        <dbReference type="Proteomes" id="UP000011747"/>
    </source>
</evidence>
<feature type="transmembrane region" description="Helical" evidence="1">
    <location>
        <begin position="97"/>
        <end position="116"/>
    </location>
</feature>
<feature type="transmembrane region" description="Helical" evidence="1">
    <location>
        <begin position="36"/>
        <end position="54"/>
    </location>
</feature>
<keyword evidence="1" id="KW-0472">Membrane</keyword>
<feature type="transmembrane region" description="Helical" evidence="1">
    <location>
        <begin position="61"/>
        <end position="77"/>
    </location>
</feature>
<organism evidence="2 3">
    <name type="scientific">Bacillus smithii 7_3_47FAA</name>
    <dbReference type="NCBI Taxonomy" id="665952"/>
    <lineage>
        <taxon>Bacteria</taxon>
        <taxon>Bacillati</taxon>
        <taxon>Bacillota</taxon>
        <taxon>Bacilli</taxon>
        <taxon>Bacillales</taxon>
        <taxon>Bacillaceae</taxon>
        <taxon>Bacillus</taxon>
    </lineage>
</organism>
<keyword evidence="1" id="KW-0812">Transmembrane</keyword>
<reference evidence="2 3" key="1">
    <citation type="submission" date="2011-09" db="EMBL/GenBank/DDBJ databases">
        <title>The Genome Sequence of Bacillus smithii 7_3_47FAA.</title>
        <authorList>
            <consortium name="The Broad Institute Genome Sequencing Platform"/>
            <person name="Earl A."/>
            <person name="Ward D."/>
            <person name="Feldgarden M."/>
            <person name="Gevers D."/>
            <person name="Daigneault M."/>
            <person name="Strauss J."/>
            <person name="Allen-Vercoe E."/>
            <person name="Young S.K."/>
            <person name="Zeng Q."/>
            <person name="Gargeya S."/>
            <person name="Fitzgerald M."/>
            <person name="Haas B."/>
            <person name="Abouelleil A."/>
            <person name="Alvarado L."/>
            <person name="Arachchi H.M."/>
            <person name="Berlin A."/>
            <person name="Brown A."/>
            <person name="Chapman S.B."/>
            <person name="Chen Z."/>
            <person name="Dunbar C."/>
            <person name="Freedman E."/>
            <person name="Gearin G."/>
            <person name="Goldberg J."/>
            <person name="Griggs A."/>
            <person name="Gujja S."/>
            <person name="Heiman D."/>
            <person name="Howarth C."/>
            <person name="Larson L."/>
            <person name="Lui A."/>
            <person name="MacDonald P.J.P."/>
            <person name="Montmayeur A."/>
            <person name="Murphy C."/>
            <person name="Neiman D."/>
            <person name="Pearson M."/>
            <person name="Priest M."/>
            <person name="Roberts A."/>
            <person name="Saif S."/>
            <person name="Shea T."/>
            <person name="Shenoy N."/>
            <person name="Sisk P."/>
            <person name="Stolte C."/>
            <person name="Sykes S."/>
            <person name="Wortman J."/>
            <person name="Nusbaum C."/>
            <person name="Birren B."/>
        </authorList>
    </citation>
    <scope>NUCLEOTIDE SEQUENCE [LARGE SCALE GENOMIC DNA]</scope>
    <source>
        <strain evidence="2 3">7_3_47FAA</strain>
    </source>
</reference>
<dbReference type="RefSeq" id="WP_003354901.1">
    <property type="nucleotide sequence ID" value="NZ_JH414760.1"/>
</dbReference>
<name>G9QNJ8_9BACI</name>
<gene>
    <name evidence="2" type="ORF">HMPREF1015_02741</name>
</gene>
<dbReference type="HOGENOM" id="CLU_112019_0_0_9"/>
<comment type="caution">
    <text evidence="2">The sequence shown here is derived from an EMBL/GenBank/DDBJ whole genome shotgun (WGS) entry which is preliminary data.</text>
</comment>
<accession>G9QNJ8</accession>
<keyword evidence="1" id="KW-1133">Transmembrane helix</keyword>
<dbReference type="NCBIfam" id="NF041644">
    <property type="entry name" value="CBO0543_fam"/>
    <property type="match status" value="1"/>
</dbReference>
<keyword evidence="3" id="KW-1185">Reference proteome</keyword>